<name>A0AAV4W533_CAEEX</name>
<organism evidence="2 3">
    <name type="scientific">Caerostris extrusa</name>
    <name type="common">Bark spider</name>
    <name type="synonym">Caerostris bankana</name>
    <dbReference type="NCBI Taxonomy" id="172846"/>
    <lineage>
        <taxon>Eukaryota</taxon>
        <taxon>Metazoa</taxon>
        <taxon>Ecdysozoa</taxon>
        <taxon>Arthropoda</taxon>
        <taxon>Chelicerata</taxon>
        <taxon>Arachnida</taxon>
        <taxon>Araneae</taxon>
        <taxon>Araneomorphae</taxon>
        <taxon>Entelegynae</taxon>
        <taxon>Araneoidea</taxon>
        <taxon>Araneidae</taxon>
        <taxon>Caerostris</taxon>
    </lineage>
</organism>
<proteinExistence type="predicted"/>
<reference evidence="2 3" key="1">
    <citation type="submission" date="2021-06" db="EMBL/GenBank/DDBJ databases">
        <title>Caerostris extrusa draft genome.</title>
        <authorList>
            <person name="Kono N."/>
            <person name="Arakawa K."/>
        </authorList>
    </citation>
    <scope>NUCLEOTIDE SEQUENCE [LARGE SCALE GENOMIC DNA]</scope>
</reference>
<sequence length="185" mass="21458">MSTDTSRRFFRLQIFPQNTAKNKNTENPHRVGGNIPPKIRPIKIRFTNEKNPIPERKWGYPLAVSYNSPPDKQYKSHSISPHHCTLTKLSVLVGEFQLIEWSVNTKRKKKKEPITLRSVNPFEYRSTRIRETDVQKSTCLYKMTSVSRSHNTRLCCASICGGTIDPPPRRGRFRTEGGCQRRLKM</sequence>
<dbReference type="Proteomes" id="UP001054945">
    <property type="component" value="Unassembled WGS sequence"/>
</dbReference>
<dbReference type="AlphaFoldDB" id="A0AAV4W533"/>
<gene>
    <name evidence="2" type="ORF">CEXT_805351</name>
</gene>
<evidence type="ECO:0000256" key="1">
    <source>
        <dbReference type="SAM" id="MobiDB-lite"/>
    </source>
</evidence>
<evidence type="ECO:0000313" key="2">
    <source>
        <dbReference type="EMBL" id="GIY77180.1"/>
    </source>
</evidence>
<protein>
    <submittedName>
        <fullName evidence="2">Uncharacterized protein</fullName>
    </submittedName>
</protein>
<evidence type="ECO:0000313" key="3">
    <source>
        <dbReference type="Proteomes" id="UP001054945"/>
    </source>
</evidence>
<keyword evidence="3" id="KW-1185">Reference proteome</keyword>
<accession>A0AAV4W533</accession>
<dbReference type="EMBL" id="BPLR01015587">
    <property type="protein sequence ID" value="GIY77180.1"/>
    <property type="molecule type" value="Genomic_DNA"/>
</dbReference>
<comment type="caution">
    <text evidence="2">The sequence shown here is derived from an EMBL/GenBank/DDBJ whole genome shotgun (WGS) entry which is preliminary data.</text>
</comment>
<feature type="region of interest" description="Disordered" evidence="1">
    <location>
        <begin position="18"/>
        <end position="38"/>
    </location>
</feature>